<dbReference type="Pfam" id="PF00069">
    <property type="entry name" value="Pkinase"/>
    <property type="match status" value="1"/>
</dbReference>
<dbReference type="GO" id="GO:0007165">
    <property type="term" value="P:signal transduction"/>
    <property type="evidence" value="ECO:0000318"/>
    <property type="project" value="GO_Central"/>
</dbReference>
<evidence type="ECO:0000256" key="3">
    <source>
        <dbReference type="ARBA" id="ARBA00022777"/>
    </source>
</evidence>
<feature type="domain" description="Protein kinase" evidence="7">
    <location>
        <begin position="48"/>
        <end position="235"/>
    </location>
</feature>
<keyword evidence="9" id="KW-1185">Reference proteome</keyword>
<evidence type="ECO:0000256" key="2">
    <source>
        <dbReference type="ARBA" id="ARBA00022741"/>
    </source>
</evidence>
<dbReference type="InterPro" id="IPR011009">
    <property type="entry name" value="Kinase-like_dom_sf"/>
</dbReference>
<keyword evidence="2 5" id="KW-0547">Nucleotide-binding</keyword>
<dbReference type="AlphaFoldDB" id="A0A7I4ET88"/>
<dbReference type="Gramene" id="Pp3c13_2920V3.1">
    <property type="protein sequence ID" value="PAC:32929886.CDS.1"/>
    <property type="gene ID" value="Pp3c13_2920"/>
</dbReference>
<sequence>EKLNLSNEEGKSENCGLAKHLLLRVKNLHCIEGGELDDLKLSSNMKSVDFIKSLGKGFYGEVYKSKWFGLSCAIKKMTGVHVKVFIKEASILATLCHPNLISYYFAMKNIGDECEGCSSFDMKKNDVYLGMELMQKSLRDMVETKREESYIFLIDIMYQIAREMCYLHDMHIAHRDLKPDNILVNIVEKKVMNKIVQYAIVKVIDFGISKIGVGSNPKVIENNYIYDSTPYIAPE</sequence>
<evidence type="ECO:0000313" key="8">
    <source>
        <dbReference type="EnsemblPlants" id="PAC:32929886.CDS.1"/>
    </source>
</evidence>
<keyword evidence="1" id="KW-0808">Transferase</keyword>
<dbReference type="InterPro" id="IPR051681">
    <property type="entry name" value="Ser/Thr_Kinases-Pseudokinases"/>
</dbReference>
<reference evidence="8 9" key="2">
    <citation type="journal article" date="2018" name="Plant J.">
        <title>The Physcomitrella patens chromosome-scale assembly reveals moss genome structure and evolution.</title>
        <authorList>
            <person name="Lang D."/>
            <person name="Ullrich K.K."/>
            <person name="Murat F."/>
            <person name="Fuchs J."/>
            <person name="Jenkins J."/>
            <person name="Haas F.B."/>
            <person name="Piednoel M."/>
            <person name="Gundlach H."/>
            <person name="Van Bel M."/>
            <person name="Meyberg R."/>
            <person name="Vives C."/>
            <person name="Morata J."/>
            <person name="Symeonidi A."/>
            <person name="Hiss M."/>
            <person name="Muchero W."/>
            <person name="Kamisugi Y."/>
            <person name="Saleh O."/>
            <person name="Blanc G."/>
            <person name="Decker E.L."/>
            <person name="van Gessel N."/>
            <person name="Grimwood J."/>
            <person name="Hayes R.D."/>
            <person name="Graham S.W."/>
            <person name="Gunter L.E."/>
            <person name="McDaniel S.F."/>
            <person name="Hoernstein S.N.W."/>
            <person name="Larsson A."/>
            <person name="Li F.W."/>
            <person name="Perroud P.F."/>
            <person name="Phillips J."/>
            <person name="Ranjan P."/>
            <person name="Rokshar D.S."/>
            <person name="Rothfels C.J."/>
            <person name="Schneider L."/>
            <person name="Shu S."/>
            <person name="Stevenson D.W."/>
            <person name="Thummler F."/>
            <person name="Tillich M."/>
            <person name="Villarreal Aguilar J.C."/>
            <person name="Widiez T."/>
            <person name="Wong G.K."/>
            <person name="Wymore A."/>
            <person name="Zhang Y."/>
            <person name="Zimmer A.D."/>
            <person name="Quatrano R.S."/>
            <person name="Mayer K.F.X."/>
            <person name="Goodstein D."/>
            <person name="Casacuberta J.M."/>
            <person name="Vandepoele K."/>
            <person name="Reski R."/>
            <person name="Cuming A.C."/>
            <person name="Tuskan G.A."/>
            <person name="Maumus F."/>
            <person name="Salse J."/>
            <person name="Schmutz J."/>
            <person name="Rensing S.A."/>
        </authorList>
    </citation>
    <scope>NUCLEOTIDE SEQUENCE [LARGE SCALE GENOMIC DNA]</scope>
    <source>
        <strain evidence="8 9">cv. Gransden 2004</strain>
    </source>
</reference>
<keyword evidence="3" id="KW-0418">Kinase</keyword>
<protein>
    <recommendedName>
        <fullName evidence="7">Protein kinase domain-containing protein</fullName>
    </recommendedName>
</protein>
<evidence type="ECO:0000259" key="7">
    <source>
        <dbReference type="PROSITE" id="PS50011"/>
    </source>
</evidence>
<dbReference type="InterPro" id="IPR000719">
    <property type="entry name" value="Prot_kinase_dom"/>
</dbReference>
<dbReference type="Proteomes" id="UP000006727">
    <property type="component" value="Chromosome 13"/>
</dbReference>
<keyword evidence="4 5" id="KW-0067">ATP-binding</keyword>
<dbReference type="Gene3D" id="1.10.510.10">
    <property type="entry name" value="Transferase(Phosphotransferase) domain 1"/>
    <property type="match status" value="1"/>
</dbReference>
<evidence type="ECO:0000256" key="6">
    <source>
        <dbReference type="RuleBase" id="RU000304"/>
    </source>
</evidence>
<dbReference type="GO" id="GO:0004674">
    <property type="term" value="F:protein serine/threonine kinase activity"/>
    <property type="evidence" value="ECO:0000318"/>
    <property type="project" value="GO_Central"/>
</dbReference>
<dbReference type="PROSITE" id="PS50011">
    <property type="entry name" value="PROTEIN_KINASE_DOM"/>
    <property type="match status" value="1"/>
</dbReference>
<evidence type="ECO:0000256" key="4">
    <source>
        <dbReference type="ARBA" id="ARBA00022840"/>
    </source>
</evidence>
<dbReference type="SMART" id="SM00220">
    <property type="entry name" value="S_TKc"/>
    <property type="match status" value="1"/>
</dbReference>
<evidence type="ECO:0000313" key="9">
    <source>
        <dbReference type="Proteomes" id="UP000006727"/>
    </source>
</evidence>
<dbReference type="EnsemblPlants" id="Pp3c13_2920V3.1">
    <property type="protein sequence ID" value="PAC:32929886.CDS.1"/>
    <property type="gene ID" value="Pp3c13_2920"/>
</dbReference>
<reference evidence="8 9" key="1">
    <citation type="journal article" date="2008" name="Science">
        <title>The Physcomitrella genome reveals evolutionary insights into the conquest of land by plants.</title>
        <authorList>
            <person name="Rensing S."/>
            <person name="Lang D."/>
            <person name="Zimmer A."/>
            <person name="Terry A."/>
            <person name="Salamov A."/>
            <person name="Shapiro H."/>
            <person name="Nishiyama T."/>
            <person name="Perroud P.-F."/>
            <person name="Lindquist E."/>
            <person name="Kamisugi Y."/>
            <person name="Tanahashi T."/>
            <person name="Sakakibara K."/>
            <person name="Fujita T."/>
            <person name="Oishi K."/>
            <person name="Shin-I T."/>
            <person name="Kuroki Y."/>
            <person name="Toyoda A."/>
            <person name="Suzuki Y."/>
            <person name="Hashimoto A."/>
            <person name="Yamaguchi K."/>
            <person name="Sugano A."/>
            <person name="Kohara Y."/>
            <person name="Fujiyama A."/>
            <person name="Anterola A."/>
            <person name="Aoki S."/>
            <person name="Ashton N."/>
            <person name="Barbazuk W.B."/>
            <person name="Barker E."/>
            <person name="Bennetzen J."/>
            <person name="Bezanilla M."/>
            <person name="Blankenship R."/>
            <person name="Cho S.H."/>
            <person name="Dutcher S."/>
            <person name="Estelle M."/>
            <person name="Fawcett J.A."/>
            <person name="Gundlach H."/>
            <person name="Hanada K."/>
            <person name="Heyl A."/>
            <person name="Hicks K.A."/>
            <person name="Hugh J."/>
            <person name="Lohr M."/>
            <person name="Mayer K."/>
            <person name="Melkozernov A."/>
            <person name="Murata T."/>
            <person name="Nelson D."/>
            <person name="Pils B."/>
            <person name="Prigge M."/>
            <person name="Reiss B."/>
            <person name="Renner T."/>
            <person name="Rombauts S."/>
            <person name="Rushton P."/>
            <person name="Sanderfoot A."/>
            <person name="Schween G."/>
            <person name="Shiu S.-H."/>
            <person name="Stueber K."/>
            <person name="Theodoulou F.L."/>
            <person name="Tu H."/>
            <person name="Van de Peer Y."/>
            <person name="Verrier P.J."/>
            <person name="Waters E."/>
            <person name="Wood A."/>
            <person name="Yang L."/>
            <person name="Cove D."/>
            <person name="Cuming A."/>
            <person name="Hasebe M."/>
            <person name="Lucas S."/>
            <person name="Mishler D.B."/>
            <person name="Reski R."/>
            <person name="Grigoriev I."/>
            <person name="Quatrano R.S."/>
            <person name="Boore J.L."/>
        </authorList>
    </citation>
    <scope>NUCLEOTIDE SEQUENCE [LARGE SCALE GENOMIC DNA]</scope>
    <source>
        <strain evidence="8 9">cv. Gransden 2004</strain>
    </source>
</reference>
<dbReference type="InterPro" id="IPR017441">
    <property type="entry name" value="Protein_kinase_ATP_BS"/>
</dbReference>
<dbReference type="Gene3D" id="3.30.200.20">
    <property type="entry name" value="Phosphorylase Kinase, domain 1"/>
    <property type="match status" value="1"/>
</dbReference>
<dbReference type="PANTHER" id="PTHR44329">
    <property type="entry name" value="SERINE/THREONINE-PROTEIN KINASE TNNI3K-RELATED"/>
    <property type="match status" value="1"/>
</dbReference>
<comment type="similarity">
    <text evidence="6">Belongs to the protein kinase superfamily.</text>
</comment>
<organism evidence="8 9">
    <name type="scientific">Physcomitrium patens</name>
    <name type="common">Spreading-leaved earth moss</name>
    <name type="synonym">Physcomitrella patens</name>
    <dbReference type="NCBI Taxonomy" id="3218"/>
    <lineage>
        <taxon>Eukaryota</taxon>
        <taxon>Viridiplantae</taxon>
        <taxon>Streptophyta</taxon>
        <taxon>Embryophyta</taxon>
        <taxon>Bryophyta</taxon>
        <taxon>Bryophytina</taxon>
        <taxon>Bryopsida</taxon>
        <taxon>Funariidae</taxon>
        <taxon>Funariales</taxon>
        <taxon>Funariaceae</taxon>
        <taxon>Physcomitrium</taxon>
    </lineage>
</organism>
<dbReference type="EMBL" id="ABEU02000013">
    <property type="status" value="NOT_ANNOTATED_CDS"/>
    <property type="molecule type" value="Genomic_DNA"/>
</dbReference>
<dbReference type="InParanoid" id="A0A7I4ET88"/>
<dbReference type="PROSITE" id="PS00107">
    <property type="entry name" value="PROTEIN_KINASE_ATP"/>
    <property type="match status" value="1"/>
</dbReference>
<feature type="binding site" evidence="5">
    <location>
        <position position="76"/>
    </location>
    <ligand>
        <name>ATP</name>
        <dbReference type="ChEBI" id="CHEBI:30616"/>
    </ligand>
</feature>
<dbReference type="SUPFAM" id="SSF56112">
    <property type="entry name" value="Protein kinase-like (PK-like)"/>
    <property type="match status" value="1"/>
</dbReference>
<name>A0A7I4ET88_PHYPA</name>
<dbReference type="InterPro" id="IPR008271">
    <property type="entry name" value="Ser/Thr_kinase_AS"/>
</dbReference>
<accession>A0A7I4ET88</accession>
<dbReference type="PROSITE" id="PS00108">
    <property type="entry name" value="PROTEIN_KINASE_ST"/>
    <property type="match status" value="1"/>
</dbReference>
<evidence type="ECO:0000256" key="1">
    <source>
        <dbReference type="ARBA" id="ARBA00022679"/>
    </source>
</evidence>
<dbReference type="GO" id="GO:0005524">
    <property type="term" value="F:ATP binding"/>
    <property type="evidence" value="ECO:0007669"/>
    <property type="project" value="UniProtKB-UniRule"/>
</dbReference>
<keyword evidence="6" id="KW-0723">Serine/threonine-protein kinase</keyword>
<proteinExistence type="inferred from homology"/>
<evidence type="ECO:0000256" key="5">
    <source>
        <dbReference type="PROSITE-ProRule" id="PRU10141"/>
    </source>
</evidence>
<dbReference type="PANTHER" id="PTHR44329:SF260">
    <property type="entry name" value="PROTEIN KINASE DOMAIN-CONTAINING PROTEIN"/>
    <property type="match status" value="1"/>
</dbReference>
<reference evidence="8" key="3">
    <citation type="submission" date="2020-12" db="UniProtKB">
        <authorList>
            <consortium name="EnsemblPlants"/>
        </authorList>
    </citation>
    <scope>IDENTIFICATION</scope>
</reference>